<dbReference type="RefSeq" id="WP_262431864.1">
    <property type="nucleotide sequence ID" value="NZ_JACRTE010000005.1"/>
</dbReference>
<dbReference type="Pfam" id="PF01420">
    <property type="entry name" value="Methylase_S"/>
    <property type="match status" value="2"/>
</dbReference>
<evidence type="ECO:0000256" key="1">
    <source>
        <dbReference type="ARBA" id="ARBA00010923"/>
    </source>
</evidence>
<dbReference type="PANTHER" id="PTHR30408">
    <property type="entry name" value="TYPE-1 RESTRICTION ENZYME ECOKI SPECIFICITY PROTEIN"/>
    <property type="match status" value="1"/>
</dbReference>
<dbReference type="Gene3D" id="3.90.220.20">
    <property type="entry name" value="DNA methylase specificity domains"/>
    <property type="match status" value="2"/>
</dbReference>
<protein>
    <submittedName>
        <fullName evidence="6">Restriction endonuclease subunit S</fullName>
    </submittedName>
</protein>
<dbReference type="SUPFAM" id="SSF116734">
    <property type="entry name" value="DNA methylase specificity domain"/>
    <property type="match status" value="2"/>
</dbReference>
<dbReference type="GO" id="GO:0004519">
    <property type="term" value="F:endonuclease activity"/>
    <property type="evidence" value="ECO:0007669"/>
    <property type="project" value="UniProtKB-KW"/>
</dbReference>
<dbReference type="PANTHER" id="PTHR30408:SF12">
    <property type="entry name" value="TYPE I RESTRICTION ENZYME MJAVIII SPECIFICITY SUBUNIT"/>
    <property type="match status" value="1"/>
</dbReference>
<dbReference type="GO" id="GO:0009307">
    <property type="term" value="P:DNA restriction-modification system"/>
    <property type="evidence" value="ECO:0007669"/>
    <property type="project" value="UniProtKB-KW"/>
</dbReference>
<feature type="domain" description="Type I restriction modification DNA specificity" evidence="5">
    <location>
        <begin position="241"/>
        <end position="415"/>
    </location>
</feature>
<accession>A0A926FAJ2</accession>
<dbReference type="InterPro" id="IPR052021">
    <property type="entry name" value="Type-I_RS_S_subunit"/>
</dbReference>
<name>A0A926FAJ2_9FIRM</name>
<dbReference type="InterPro" id="IPR044946">
    <property type="entry name" value="Restrct_endonuc_typeI_TRD_sf"/>
</dbReference>
<keyword evidence="6" id="KW-0255">Endonuclease</keyword>
<evidence type="ECO:0000256" key="3">
    <source>
        <dbReference type="ARBA" id="ARBA00023125"/>
    </source>
</evidence>
<dbReference type="EMBL" id="JACRTE010000005">
    <property type="protein sequence ID" value="MBC8596376.1"/>
    <property type="molecule type" value="Genomic_DNA"/>
</dbReference>
<evidence type="ECO:0000313" key="7">
    <source>
        <dbReference type="Proteomes" id="UP000647416"/>
    </source>
</evidence>
<keyword evidence="6" id="KW-0540">Nuclease</keyword>
<reference evidence="6" key="1">
    <citation type="submission" date="2020-08" db="EMBL/GenBank/DDBJ databases">
        <title>Genome public.</title>
        <authorList>
            <person name="Liu C."/>
            <person name="Sun Q."/>
        </authorList>
    </citation>
    <scope>NUCLEOTIDE SEQUENCE</scope>
    <source>
        <strain evidence="6">NSJ-50</strain>
    </source>
</reference>
<dbReference type="InterPro" id="IPR000055">
    <property type="entry name" value="Restrct_endonuc_typeI_TRD"/>
</dbReference>
<keyword evidence="2" id="KW-0680">Restriction system</keyword>
<keyword evidence="3" id="KW-0238">DNA-binding</keyword>
<evidence type="ECO:0000256" key="2">
    <source>
        <dbReference type="ARBA" id="ARBA00022747"/>
    </source>
</evidence>
<sequence length="447" mass="51467">MTREMKNSGVEWIGDIPSEWEIEKTSRICNTITDYVASGSFASLSENVKYLDEPNYAMLIRTADVSNKGYNSKPVYVDEHAYNFLRNSNLYGGELLLPNIGGVGEVYIVPKLYEKMTLAPNAIIIRTDYCDKYYYYYFCSDAGFMSIKEISQSTAQPKFNKTDFRQIKVLLPPLQEQKKIADFLDSKVREIDKIIFETKASIENYKEYKQSVITEAVTKGLDKNVPMKDSGIEWIGKIPCEWKVCKLKFFSKMISKGTTPKDMRTEIDHKYCVRYLKSENIVSNDLRLEPEFSITKDINEELKRSQLEINDILFVIAGASIGKTAIVPEEFLPANTNQAVSFIRLEKEFLDYKKYVWYFLQSRIIPTVIALYSVQSAQPNLSMENLGNIKLAISKNKLEIFKIVDYLDAKNAEIDNLISKKEKLITNLEEYKKSLIYEYVTGKKAVE</sequence>
<feature type="domain" description="Type I restriction modification DNA specificity" evidence="5">
    <location>
        <begin position="60"/>
        <end position="203"/>
    </location>
</feature>
<evidence type="ECO:0000259" key="5">
    <source>
        <dbReference type="Pfam" id="PF01420"/>
    </source>
</evidence>
<keyword evidence="7" id="KW-1185">Reference proteome</keyword>
<keyword evidence="4" id="KW-0175">Coiled coil</keyword>
<comment type="similarity">
    <text evidence="1">Belongs to the type-I restriction system S methylase family.</text>
</comment>
<organism evidence="6 7">
    <name type="scientific">Qingrenia yutianensis</name>
    <dbReference type="NCBI Taxonomy" id="2763676"/>
    <lineage>
        <taxon>Bacteria</taxon>
        <taxon>Bacillati</taxon>
        <taxon>Bacillota</taxon>
        <taxon>Clostridia</taxon>
        <taxon>Eubacteriales</taxon>
        <taxon>Oscillospiraceae</taxon>
        <taxon>Qingrenia</taxon>
    </lineage>
</organism>
<dbReference type="Gene3D" id="1.10.287.1120">
    <property type="entry name" value="Bipartite methylase S protein"/>
    <property type="match status" value="1"/>
</dbReference>
<comment type="caution">
    <text evidence="6">The sequence shown here is derived from an EMBL/GenBank/DDBJ whole genome shotgun (WGS) entry which is preliminary data.</text>
</comment>
<dbReference type="GO" id="GO:0003677">
    <property type="term" value="F:DNA binding"/>
    <property type="evidence" value="ECO:0007669"/>
    <property type="project" value="UniProtKB-KW"/>
</dbReference>
<dbReference type="Proteomes" id="UP000647416">
    <property type="component" value="Unassembled WGS sequence"/>
</dbReference>
<gene>
    <name evidence="6" type="ORF">H8706_05785</name>
</gene>
<evidence type="ECO:0000256" key="4">
    <source>
        <dbReference type="SAM" id="Coils"/>
    </source>
</evidence>
<evidence type="ECO:0000313" key="6">
    <source>
        <dbReference type="EMBL" id="MBC8596376.1"/>
    </source>
</evidence>
<feature type="coiled-coil region" evidence="4">
    <location>
        <begin position="407"/>
        <end position="434"/>
    </location>
</feature>
<keyword evidence="6" id="KW-0378">Hydrolase</keyword>
<dbReference type="AlphaFoldDB" id="A0A926FAJ2"/>
<proteinExistence type="inferred from homology"/>